<name>A0A5B2TDP2_9PROT</name>
<evidence type="ECO:0000313" key="1">
    <source>
        <dbReference type="EMBL" id="KAA2212223.1"/>
    </source>
</evidence>
<sequence>MPAGQRLQHRQAGLGDLRADVVPGHQRDPHRVAVHSHVTPLRSMMDTNSSPLRRRCHRKAMGWSGLLAPAAPPPCIIRRINADAVAILRDPAVAARMVELGGFADPDMPEQFARFIRSEISKRHKIARAVRRAPGGVGMAACRSPAGPR</sequence>
<reference evidence="1 2" key="1">
    <citation type="journal article" date="2015" name="Int. J. Syst. Evol. Microbiol.">
        <title>Roseomonas oryzae sp. nov., isolated from paddy rhizosphere soil.</title>
        <authorList>
            <person name="Ramaprasad E.V."/>
            <person name="Sasikala Ch."/>
            <person name="Ramana Ch.V."/>
        </authorList>
    </citation>
    <scope>NUCLEOTIDE SEQUENCE [LARGE SCALE GENOMIC DNA]</scope>
    <source>
        <strain evidence="1 2">KCTC 42542</strain>
    </source>
</reference>
<organism evidence="1 2">
    <name type="scientific">Teichococcus oryzae</name>
    <dbReference type="NCBI Taxonomy" id="1608942"/>
    <lineage>
        <taxon>Bacteria</taxon>
        <taxon>Pseudomonadati</taxon>
        <taxon>Pseudomonadota</taxon>
        <taxon>Alphaproteobacteria</taxon>
        <taxon>Acetobacterales</taxon>
        <taxon>Roseomonadaceae</taxon>
        <taxon>Roseomonas</taxon>
    </lineage>
</organism>
<evidence type="ECO:0000313" key="2">
    <source>
        <dbReference type="Proteomes" id="UP000322110"/>
    </source>
</evidence>
<protein>
    <submittedName>
        <fullName evidence="1">Uncharacterized protein</fullName>
    </submittedName>
</protein>
<dbReference type="AlphaFoldDB" id="A0A5B2TDP2"/>
<comment type="caution">
    <text evidence="1">The sequence shown here is derived from an EMBL/GenBank/DDBJ whole genome shotgun (WGS) entry which is preliminary data.</text>
</comment>
<dbReference type="EMBL" id="VUKA01000010">
    <property type="protein sequence ID" value="KAA2212223.1"/>
    <property type="molecule type" value="Genomic_DNA"/>
</dbReference>
<dbReference type="Proteomes" id="UP000322110">
    <property type="component" value="Unassembled WGS sequence"/>
</dbReference>
<dbReference type="Gene3D" id="3.40.190.150">
    <property type="entry name" value="Bordetella uptake gene, domain 1"/>
    <property type="match status" value="1"/>
</dbReference>
<gene>
    <name evidence="1" type="ORF">F0Q34_16425</name>
</gene>
<dbReference type="InterPro" id="IPR042100">
    <property type="entry name" value="Bug_dom1"/>
</dbReference>
<proteinExistence type="predicted"/>
<keyword evidence="2" id="KW-1185">Reference proteome</keyword>
<accession>A0A5B2TDP2</accession>